<dbReference type="EMBL" id="HBGB01016566">
    <property type="protein sequence ID" value="CAD9054561.1"/>
    <property type="molecule type" value="Transcribed_RNA"/>
</dbReference>
<evidence type="ECO:0000256" key="1">
    <source>
        <dbReference type="SAM" id="MobiDB-lite"/>
    </source>
</evidence>
<proteinExistence type="predicted"/>
<feature type="compositionally biased region" description="Basic residues" evidence="1">
    <location>
        <begin position="416"/>
        <end position="428"/>
    </location>
</feature>
<sequence>MNGKECTKPNYANMLTYCDKGYTMHKGKCIKYETTRETAPAEYYCPKGYTDAGDNCARTSSAHAHAYCPKGYTLQGKDTCESYKTAEPEKYCSKGTETKEGCGKHDTVPKTSSCPKGYTEGKKGCERCYTSKKHTHCDYTKMVHSCPKGYTMNGKECTRFTPHPYEYKCPKGYTEGSGKHKKMTCYTKETKPASHKCPKGYDGEGKECTKTDYVKKHGKCPKGYDESHGKDKSLECYKHVTVTVEGPVHNKCPKGYDEADKKCVNYSTIKATGKCPKGYDAGKSKECTKYVTTPAETPMQYKCPKGYDDMDGKTCSRVVPTKALSKCPKGYTMNGKSCDKPVSTRVTVPPQHRCVKGYDLNGKECTKTVTAPKHSKCPKGYSKGKECVSYKSAPMEPHCPKGEYTLSESKTSSYGGRRKHRGSKHHKSSHICELTKTAAPHYYCPKGYELVDGKCLGHETTTPTKTYTKKGYSSYYGHH</sequence>
<feature type="region of interest" description="Disordered" evidence="1">
    <location>
        <begin position="401"/>
        <end position="428"/>
    </location>
</feature>
<dbReference type="AlphaFoldDB" id="A0A7S1P200"/>
<evidence type="ECO:0000313" key="2">
    <source>
        <dbReference type="EMBL" id="CAD9054561.1"/>
    </source>
</evidence>
<organism evidence="2">
    <name type="scientific">Vitrella brassicaformis</name>
    <dbReference type="NCBI Taxonomy" id="1169539"/>
    <lineage>
        <taxon>Eukaryota</taxon>
        <taxon>Sar</taxon>
        <taxon>Alveolata</taxon>
        <taxon>Colpodellida</taxon>
        <taxon>Vitrellaceae</taxon>
        <taxon>Vitrella</taxon>
    </lineage>
</organism>
<protein>
    <submittedName>
        <fullName evidence="2">Uncharacterized protein</fullName>
    </submittedName>
</protein>
<gene>
    <name evidence="2" type="ORF">VBRA1451_LOCUS9626</name>
</gene>
<name>A0A7S1P200_9ALVE</name>
<reference evidence="2" key="1">
    <citation type="submission" date="2021-01" db="EMBL/GenBank/DDBJ databases">
        <authorList>
            <person name="Corre E."/>
            <person name="Pelletier E."/>
            <person name="Niang G."/>
            <person name="Scheremetjew M."/>
            <person name="Finn R."/>
            <person name="Kale V."/>
            <person name="Holt S."/>
            <person name="Cochrane G."/>
            <person name="Meng A."/>
            <person name="Brown T."/>
            <person name="Cohen L."/>
        </authorList>
    </citation>
    <scope>NUCLEOTIDE SEQUENCE</scope>
    <source>
        <strain evidence="2">CCMP3346</strain>
    </source>
</reference>
<accession>A0A7S1P200</accession>